<feature type="compositionally biased region" description="Acidic residues" evidence="7">
    <location>
        <begin position="185"/>
        <end position="195"/>
    </location>
</feature>
<organism evidence="9 11">
    <name type="scientific">Punica granatum</name>
    <name type="common">Pomegranate</name>
    <dbReference type="NCBI Taxonomy" id="22663"/>
    <lineage>
        <taxon>Eukaryota</taxon>
        <taxon>Viridiplantae</taxon>
        <taxon>Streptophyta</taxon>
        <taxon>Embryophyta</taxon>
        <taxon>Tracheophyta</taxon>
        <taxon>Spermatophyta</taxon>
        <taxon>Magnoliopsida</taxon>
        <taxon>eudicotyledons</taxon>
        <taxon>Gunneridae</taxon>
        <taxon>Pentapetalae</taxon>
        <taxon>rosids</taxon>
        <taxon>malvids</taxon>
        <taxon>Myrtales</taxon>
        <taxon>Lythraceae</taxon>
        <taxon>Punica</taxon>
    </lineage>
</organism>
<evidence type="ECO:0000256" key="5">
    <source>
        <dbReference type="ARBA" id="ARBA00023242"/>
    </source>
</evidence>
<keyword evidence="4 6" id="KW-0804">Transcription</keyword>
<evidence type="ECO:0000259" key="8">
    <source>
        <dbReference type="PROSITE" id="PS51754"/>
    </source>
</evidence>
<reference evidence="9" key="2">
    <citation type="submission" date="2017-06" db="EMBL/GenBank/DDBJ databases">
        <title>The pomegranate genome and the genomics of punicalagin biosynthesis.</title>
        <authorList>
            <person name="Xu C."/>
        </authorList>
    </citation>
    <scope>NUCLEOTIDE SEQUENCE [LARGE SCALE GENOMIC DNA]</scope>
    <source>
        <tissue evidence="9">Fresh leaf</tissue>
    </source>
</reference>
<evidence type="ECO:0000256" key="2">
    <source>
        <dbReference type="ARBA" id="ARBA00022491"/>
    </source>
</evidence>
<dbReference type="NCBIfam" id="TIGR01568">
    <property type="entry name" value="A_thal_3678"/>
    <property type="match status" value="1"/>
</dbReference>
<feature type="compositionally biased region" description="Basic and acidic residues" evidence="7">
    <location>
        <begin position="238"/>
        <end position="249"/>
    </location>
</feature>
<proteinExistence type="predicted"/>
<feature type="region of interest" description="Disordered" evidence="7">
    <location>
        <begin position="34"/>
        <end position="66"/>
    </location>
</feature>
<keyword evidence="3 6" id="KW-0805">Transcription regulation</keyword>
<reference evidence="10 12" key="3">
    <citation type="submission" date="2017-11" db="EMBL/GenBank/DDBJ databases">
        <title>De-novo sequencing of pomegranate (Punica granatum L.) genome.</title>
        <authorList>
            <person name="Akparov Z."/>
            <person name="Amiraslanov A."/>
            <person name="Hajiyeva S."/>
            <person name="Abbasov M."/>
            <person name="Kaur K."/>
            <person name="Hamwieh A."/>
            <person name="Solovyev V."/>
            <person name="Salamov A."/>
            <person name="Braich B."/>
            <person name="Kosarev P."/>
            <person name="Mahmoud A."/>
            <person name="Hajiyev E."/>
            <person name="Babayeva S."/>
            <person name="Izzatullayeva V."/>
            <person name="Mammadov A."/>
            <person name="Mammadov A."/>
            <person name="Sharifova S."/>
            <person name="Ojaghi J."/>
            <person name="Eynullazada K."/>
            <person name="Bayramov B."/>
            <person name="Abdulazimova A."/>
            <person name="Shahmuradov I."/>
        </authorList>
    </citation>
    <scope>NUCLEOTIDE SEQUENCE [LARGE SCALE GENOMIC DNA]</scope>
    <source>
        <strain evidence="10">AG2017</strain>
        <strain evidence="12">cv. AG2017</strain>
        <tissue evidence="10">Leaf</tissue>
    </source>
</reference>
<evidence type="ECO:0000313" key="10">
    <source>
        <dbReference type="EMBL" id="PKI74781.1"/>
    </source>
</evidence>
<feature type="compositionally biased region" description="Basic residues" evidence="7">
    <location>
        <begin position="221"/>
        <end position="235"/>
    </location>
</feature>
<gene>
    <name evidence="9" type="ORF">CDL15_Pgr023804</name>
    <name evidence="10" type="ORF">CRG98_004799</name>
</gene>
<dbReference type="Proteomes" id="UP000197138">
    <property type="component" value="Unassembled WGS sequence"/>
</dbReference>
<protein>
    <recommendedName>
        <fullName evidence="6">Transcription repressor</fullName>
    </recommendedName>
    <alternativeName>
        <fullName evidence="6">Ovate family protein</fullName>
    </alternativeName>
</protein>
<sequence length="350" mass="39778">MKWGRRQKPNNPSAAPPRRSLLASWLLRFKKMGIGSSKNGSGTGDFVDTKPRKVNPSGGWNRSSERFSGSAGAEFYRGHGAFWRLSFRKEKVDGGLGELLGDTVDEQGEVKNFDQMVSGVRKIRGEVQRTEGSLMELKTPRRRKLTRQRSRSRGKVGAENSGSSPVESQDCDSSVAGFKEIDELAPELVSDEEPSAELRSEDLKSRRQRKSLHVSGGSPTRRARQSCRVRIHSLRSRSGTEMRGGEQTKRAKLKSKKKSKEKGIAFERFAMVKCSFDPQRDFRDSMIEMILEIKIRKTEELEELLACYLSLNTDEYHDLIIEVFRQIWFELSQASCCEYDPSELPTEEDW</sequence>
<comment type="caution">
    <text evidence="9">The sequence shown here is derived from an EMBL/GenBank/DDBJ whole genome shotgun (WGS) entry which is preliminary data.</text>
</comment>
<keyword evidence="12" id="KW-1185">Reference proteome</keyword>
<dbReference type="GO" id="GO:0045892">
    <property type="term" value="P:negative regulation of DNA-templated transcription"/>
    <property type="evidence" value="ECO:0007669"/>
    <property type="project" value="UniProtKB-UniRule"/>
</dbReference>
<accession>A0A218VYA8</accession>
<keyword evidence="2 6" id="KW-0678">Repressor</keyword>
<evidence type="ECO:0000313" key="9">
    <source>
        <dbReference type="EMBL" id="OWM65534.1"/>
    </source>
</evidence>
<keyword evidence="5 6" id="KW-0539">Nucleus</keyword>
<comment type="function">
    <text evidence="6">Transcriptional repressor that regulates multiple aspects of plant growth and development.</text>
</comment>
<evidence type="ECO:0000256" key="7">
    <source>
        <dbReference type="SAM" id="MobiDB-lite"/>
    </source>
</evidence>
<evidence type="ECO:0000256" key="4">
    <source>
        <dbReference type="ARBA" id="ARBA00023163"/>
    </source>
</evidence>
<reference evidence="11" key="1">
    <citation type="journal article" date="2017" name="Plant J.">
        <title>The pomegranate (Punica granatum L.) genome and the genomics of punicalagin biosynthesis.</title>
        <authorList>
            <person name="Qin G."/>
            <person name="Xu C."/>
            <person name="Ming R."/>
            <person name="Tang H."/>
            <person name="Guyot R."/>
            <person name="Kramer E.M."/>
            <person name="Hu Y."/>
            <person name="Yi X."/>
            <person name="Qi Y."/>
            <person name="Xu X."/>
            <person name="Gao Z."/>
            <person name="Pan H."/>
            <person name="Jian J."/>
            <person name="Tian Y."/>
            <person name="Yue Z."/>
            <person name="Xu Y."/>
        </authorList>
    </citation>
    <scope>NUCLEOTIDE SEQUENCE [LARGE SCALE GENOMIC DNA]</scope>
    <source>
        <strain evidence="11">cv. Dabenzi</strain>
    </source>
</reference>
<feature type="domain" description="OVATE" evidence="8">
    <location>
        <begin position="271"/>
        <end position="330"/>
    </location>
</feature>
<comment type="subcellular location">
    <subcellularLocation>
        <location evidence="1 6">Nucleus</location>
    </subcellularLocation>
</comment>
<dbReference type="GeneID" id="116192735"/>
<dbReference type="InterPro" id="IPR038933">
    <property type="entry name" value="Ovate"/>
</dbReference>
<dbReference type="OrthoDB" id="1928390at2759"/>
<dbReference type="Proteomes" id="UP000233551">
    <property type="component" value="Unassembled WGS sequence"/>
</dbReference>
<dbReference type="GO" id="GO:0005634">
    <property type="term" value="C:nucleus"/>
    <property type="evidence" value="ECO:0007669"/>
    <property type="project" value="UniProtKB-SubCell"/>
</dbReference>
<dbReference type="PANTHER" id="PTHR33057:SF82">
    <property type="entry name" value="TRANSCRIPTION REPRESSOR OFP5"/>
    <property type="match status" value="1"/>
</dbReference>
<name>A0A218VYA8_PUNGR</name>
<feature type="compositionally biased region" description="Basic residues" evidence="7">
    <location>
        <begin position="250"/>
        <end position="259"/>
    </location>
</feature>
<dbReference type="InterPro" id="IPR006458">
    <property type="entry name" value="Ovate_C"/>
</dbReference>
<feature type="compositionally biased region" description="Basic residues" evidence="7">
    <location>
        <begin position="140"/>
        <end position="154"/>
    </location>
</feature>
<feature type="compositionally biased region" description="Basic and acidic residues" evidence="7">
    <location>
        <begin position="196"/>
        <end position="205"/>
    </location>
</feature>
<evidence type="ECO:0000313" key="11">
    <source>
        <dbReference type="Proteomes" id="UP000197138"/>
    </source>
</evidence>
<evidence type="ECO:0000313" key="12">
    <source>
        <dbReference type="Proteomes" id="UP000233551"/>
    </source>
</evidence>
<dbReference type="Pfam" id="PF04844">
    <property type="entry name" value="Ovate"/>
    <property type="match status" value="1"/>
</dbReference>
<dbReference type="PANTHER" id="PTHR33057">
    <property type="entry name" value="TRANSCRIPTION REPRESSOR OFP7-RELATED"/>
    <property type="match status" value="1"/>
</dbReference>
<dbReference type="EMBL" id="MTKT01005609">
    <property type="protein sequence ID" value="OWM65534.1"/>
    <property type="molecule type" value="Genomic_DNA"/>
</dbReference>
<dbReference type="PROSITE" id="PS51754">
    <property type="entry name" value="OVATE"/>
    <property type="match status" value="1"/>
</dbReference>
<dbReference type="STRING" id="22663.A0A218VYA8"/>
<dbReference type="EMBL" id="PGOL01000193">
    <property type="protein sequence ID" value="PKI74781.1"/>
    <property type="molecule type" value="Genomic_DNA"/>
</dbReference>
<evidence type="ECO:0000256" key="6">
    <source>
        <dbReference type="RuleBase" id="RU367028"/>
    </source>
</evidence>
<feature type="region of interest" description="Disordered" evidence="7">
    <location>
        <begin position="131"/>
        <end position="173"/>
    </location>
</feature>
<evidence type="ECO:0000256" key="1">
    <source>
        <dbReference type="ARBA" id="ARBA00004123"/>
    </source>
</evidence>
<feature type="region of interest" description="Disordered" evidence="7">
    <location>
        <begin position="185"/>
        <end position="259"/>
    </location>
</feature>
<evidence type="ECO:0000256" key="3">
    <source>
        <dbReference type="ARBA" id="ARBA00023015"/>
    </source>
</evidence>
<dbReference type="AlphaFoldDB" id="A0A218VYA8"/>